<gene>
    <name evidence="3" type="ORF">I586_02041</name>
    <name evidence="2" type="ORF">I586_02732</name>
    <name evidence="1" type="ORF">I586_03113</name>
</gene>
<keyword evidence="4" id="KW-1185">Reference proteome</keyword>
<evidence type="ECO:0000313" key="3">
    <source>
        <dbReference type="EMBL" id="EOT72233.1"/>
    </source>
</evidence>
<evidence type="ECO:0000313" key="1">
    <source>
        <dbReference type="EMBL" id="EOT65379.1"/>
    </source>
</evidence>
<accession>A0ABP2VVZ8</accession>
<sequence>MSNTWVTYPSEGDNTWKQVLIPHNSRHRMVLI</sequence>
<comment type="caution">
    <text evidence="1">The sequence shown here is derived from an EMBL/GenBank/DDBJ whole genome shotgun (WGS) entry which is preliminary data.</text>
</comment>
<name>A0ABP2VVZ8_9ENTE</name>
<protein>
    <submittedName>
        <fullName evidence="1">Uncharacterized protein</fullName>
    </submittedName>
</protein>
<proteinExistence type="predicted"/>
<reference evidence="1 4" key="1">
    <citation type="submission" date="2013-03" db="EMBL/GenBank/DDBJ databases">
        <title>The Genome Sequence of Enterococcus moraviensis BAA-383 (PacBio/Illumina hybrid assembly).</title>
        <authorList>
            <consortium name="The Broad Institute Genomics Platform"/>
            <consortium name="The Broad Institute Genome Sequencing Center for Infectious Disease"/>
            <person name="Earl A."/>
            <person name="Russ C."/>
            <person name="Gilmore M."/>
            <person name="Surin D."/>
            <person name="Walker B."/>
            <person name="Young S."/>
            <person name="Zeng Q."/>
            <person name="Gargeya S."/>
            <person name="Fitzgerald M."/>
            <person name="Haas B."/>
            <person name="Abouelleil A."/>
            <person name="Allen A.W."/>
            <person name="Alvarado L."/>
            <person name="Arachchi H.M."/>
            <person name="Berlin A.M."/>
            <person name="Chapman S.B."/>
            <person name="Gainer-Dewar J."/>
            <person name="Goldberg J."/>
            <person name="Griggs A."/>
            <person name="Gujja S."/>
            <person name="Hansen M."/>
            <person name="Howarth C."/>
            <person name="Imamovic A."/>
            <person name="Ireland A."/>
            <person name="Larimer J."/>
            <person name="McCowan C."/>
            <person name="Murphy C."/>
            <person name="Pearson M."/>
            <person name="Poon T.W."/>
            <person name="Priest M."/>
            <person name="Roberts A."/>
            <person name="Saif S."/>
            <person name="Shea T."/>
            <person name="Sisk P."/>
            <person name="Sykes S."/>
            <person name="Wortman J."/>
            <person name="Nusbaum C."/>
            <person name="Birren B."/>
        </authorList>
    </citation>
    <scope>NUCLEOTIDE SEQUENCE [LARGE SCALE GENOMIC DNA]</scope>
    <source>
        <strain evidence="1 4">ATCC BAA-383</strain>
    </source>
</reference>
<organism evidence="1 4">
    <name type="scientific">Enterococcus moraviensis ATCC BAA-383</name>
    <dbReference type="NCBI Taxonomy" id="1158609"/>
    <lineage>
        <taxon>Bacteria</taxon>
        <taxon>Bacillati</taxon>
        <taxon>Bacillota</taxon>
        <taxon>Bacilli</taxon>
        <taxon>Lactobacillales</taxon>
        <taxon>Enterococcaceae</taxon>
        <taxon>Enterococcus</taxon>
    </lineage>
</organism>
<dbReference type="EMBL" id="ASWB01000002">
    <property type="protein sequence ID" value="EOT72233.1"/>
    <property type="molecule type" value="Genomic_DNA"/>
</dbReference>
<dbReference type="EMBL" id="ASWB01000003">
    <property type="protein sequence ID" value="EOT66461.1"/>
    <property type="molecule type" value="Genomic_DNA"/>
</dbReference>
<feature type="non-terminal residue" evidence="1">
    <location>
        <position position="32"/>
    </location>
</feature>
<evidence type="ECO:0000313" key="2">
    <source>
        <dbReference type="EMBL" id="EOT66461.1"/>
    </source>
</evidence>
<dbReference type="Proteomes" id="UP000014157">
    <property type="component" value="Unassembled WGS sequence"/>
</dbReference>
<dbReference type="EMBL" id="ASWB01000004">
    <property type="protein sequence ID" value="EOT65379.1"/>
    <property type="molecule type" value="Genomic_DNA"/>
</dbReference>
<evidence type="ECO:0000313" key="4">
    <source>
        <dbReference type="Proteomes" id="UP000014157"/>
    </source>
</evidence>